<accession>A0A1R2C732</accession>
<dbReference type="EMBL" id="MPUH01000258">
    <property type="protein sequence ID" value="OMJ84780.1"/>
    <property type="molecule type" value="Genomic_DNA"/>
</dbReference>
<sequence length="131" mass="15082">MSVPIAANTNSLIFTLDFQDKNQEIVWDLDPEDEVYIEKCIDMSLMSDSSLALEDLFPEKKPSKENALKTINELICSAKQLEEKVTKQNNYLFGINTTGEFSERIQKKLVLVEQKLNKKGKIKENDYCIIF</sequence>
<name>A0A1R2C732_9CILI</name>
<dbReference type="AlphaFoldDB" id="A0A1R2C732"/>
<gene>
    <name evidence="1" type="ORF">SteCoe_14034</name>
</gene>
<keyword evidence="2" id="KW-1185">Reference proteome</keyword>
<proteinExistence type="predicted"/>
<organism evidence="1 2">
    <name type="scientific">Stentor coeruleus</name>
    <dbReference type="NCBI Taxonomy" id="5963"/>
    <lineage>
        <taxon>Eukaryota</taxon>
        <taxon>Sar</taxon>
        <taxon>Alveolata</taxon>
        <taxon>Ciliophora</taxon>
        <taxon>Postciliodesmatophora</taxon>
        <taxon>Heterotrichea</taxon>
        <taxon>Heterotrichida</taxon>
        <taxon>Stentoridae</taxon>
        <taxon>Stentor</taxon>
    </lineage>
</organism>
<reference evidence="1 2" key="1">
    <citation type="submission" date="2016-11" db="EMBL/GenBank/DDBJ databases">
        <title>The macronuclear genome of Stentor coeruleus: a giant cell with tiny introns.</title>
        <authorList>
            <person name="Slabodnick M."/>
            <person name="Ruby J.G."/>
            <person name="Reiff S.B."/>
            <person name="Swart E.C."/>
            <person name="Gosai S."/>
            <person name="Prabakaran S."/>
            <person name="Witkowska E."/>
            <person name="Larue G.E."/>
            <person name="Fisher S."/>
            <person name="Freeman R.M."/>
            <person name="Gunawardena J."/>
            <person name="Chu W."/>
            <person name="Stover N.A."/>
            <person name="Gregory B.D."/>
            <person name="Nowacki M."/>
            <person name="Derisi J."/>
            <person name="Roy S.W."/>
            <person name="Marshall W.F."/>
            <person name="Sood P."/>
        </authorList>
    </citation>
    <scope>NUCLEOTIDE SEQUENCE [LARGE SCALE GENOMIC DNA]</scope>
    <source>
        <strain evidence="1">WM001</strain>
    </source>
</reference>
<dbReference type="Proteomes" id="UP000187209">
    <property type="component" value="Unassembled WGS sequence"/>
</dbReference>
<evidence type="ECO:0000313" key="1">
    <source>
        <dbReference type="EMBL" id="OMJ84780.1"/>
    </source>
</evidence>
<evidence type="ECO:0000313" key="2">
    <source>
        <dbReference type="Proteomes" id="UP000187209"/>
    </source>
</evidence>
<protein>
    <submittedName>
        <fullName evidence="1">Uncharacterized protein</fullName>
    </submittedName>
</protein>
<comment type="caution">
    <text evidence="1">The sequence shown here is derived from an EMBL/GenBank/DDBJ whole genome shotgun (WGS) entry which is preliminary data.</text>
</comment>